<proteinExistence type="predicted"/>
<reference evidence="1 2" key="1">
    <citation type="journal article" date="2016" name="Sci. Rep.">
        <title>Metabolic traits of an uncultured archaeal lineage -MSBL1- from brine pools of the Red Sea.</title>
        <authorList>
            <person name="Mwirichia R."/>
            <person name="Alam I."/>
            <person name="Rashid M."/>
            <person name="Vinu M."/>
            <person name="Ba-Alawi W."/>
            <person name="Anthony Kamau A."/>
            <person name="Kamanda Ngugi D."/>
            <person name="Goker M."/>
            <person name="Klenk H.P."/>
            <person name="Bajic V."/>
            <person name="Stingl U."/>
        </authorList>
    </citation>
    <scope>NUCLEOTIDE SEQUENCE [LARGE SCALE GENOMIC DNA]</scope>
    <source>
        <strain evidence="1">SCGC-AAA382A13</strain>
    </source>
</reference>
<organism evidence="1 2">
    <name type="scientific">candidate division MSBL1 archaeon SCGC-AAA382A13</name>
    <dbReference type="NCBI Taxonomy" id="1698279"/>
    <lineage>
        <taxon>Archaea</taxon>
        <taxon>Methanobacteriati</taxon>
        <taxon>Methanobacteriota</taxon>
        <taxon>candidate division MSBL1</taxon>
    </lineage>
</organism>
<gene>
    <name evidence="1" type="ORF">AKJ50_00775</name>
</gene>
<dbReference type="Proteomes" id="UP000070311">
    <property type="component" value="Unassembled WGS sequence"/>
</dbReference>
<dbReference type="AlphaFoldDB" id="A0A133VGD4"/>
<evidence type="ECO:0000313" key="2">
    <source>
        <dbReference type="Proteomes" id="UP000070311"/>
    </source>
</evidence>
<sequence>MPEAAFGGKRIEYNVRRSERASRSRIDVDLNGVTVVIPKGMDMDPEEFLHGCFFFSEKVVNCPSVLFLVTTSTVPHLKITLIFL</sequence>
<name>A0A133VGD4_9EURY</name>
<keyword evidence="2" id="KW-1185">Reference proteome</keyword>
<evidence type="ECO:0000313" key="1">
    <source>
        <dbReference type="EMBL" id="KXB05496.1"/>
    </source>
</evidence>
<accession>A0A133VGD4</accession>
<comment type="caution">
    <text evidence="1">The sequence shown here is derived from an EMBL/GenBank/DDBJ whole genome shotgun (WGS) entry which is preliminary data.</text>
</comment>
<protein>
    <submittedName>
        <fullName evidence="1">Uncharacterized protein</fullName>
    </submittedName>
</protein>
<dbReference type="EMBL" id="LHYD01000009">
    <property type="protein sequence ID" value="KXB05496.1"/>
    <property type="molecule type" value="Genomic_DNA"/>
</dbReference>